<dbReference type="PANTHER" id="PTHR22748:SF11">
    <property type="entry name" value="OS07G0184032 PROTEIN"/>
    <property type="match status" value="1"/>
</dbReference>
<dbReference type="Pfam" id="PF03372">
    <property type="entry name" value="Exo_endo_phos"/>
    <property type="match status" value="1"/>
</dbReference>
<feature type="binding site" evidence="5">
    <location>
        <position position="145"/>
    </location>
    <ligand>
        <name>Mg(2+)</name>
        <dbReference type="ChEBI" id="CHEBI:18420"/>
        <label>1</label>
    </ligand>
</feature>
<accession>A0A9W7IX18</accession>
<dbReference type="Gene3D" id="3.60.10.10">
    <property type="entry name" value="Endonuclease/exonuclease/phosphatase"/>
    <property type="match status" value="1"/>
</dbReference>
<dbReference type="GO" id="GO:0006284">
    <property type="term" value="P:base-excision repair"/>
    <property type="evidence" value="ECO:0007669"/>
    <property type="project" value="TreeGrafter"/>
</dbReference>
<evidence type="ECO:0000259" key="7">
    <source>
        <dbReference type="Pfam" id="PF03372"/>
    </source>
</evidence>
<dbReference type="InterPro" id="IPR005135">
    <property type="entry name" value="Endo/exonuclease/phosphatase"/>
</dbReference>
<evidence type="ECO:0000256" key="2">
    <source>
        <dbReference type="ARBA" id="ARBA00022723"/>
    </source>
</evidence>
<comment type="cofactor">
    <cofactor evidence="5">
        <name>Mg(2+)</name>
        <dbReference type="ChEBI" id="CHEBI:18420"/>
    </cofactor>
    <cofactor evidence="5">
        <name>Mn(2+)</name>
        <dbReference type="ChEBI" id="CHEBI:29035"/>
    </cofactor>
    <text evidence="5">Probably binds two magnesium or manganese ions per subunit.</text>
</comment>
<keyword evidence="5" id="KW-0464">Manganese</keyword>
<name>A0A9W7IX18_HIBTR</name>
<feature type="site" description="Transition state stabilizer" evidence="6">
    <location>
        <position position="147"/>
    </location>
</feature>
<evidence type="ECO:0000313" key="8">
    <source>
        <dbReference type="EMBL" id="GMJ04145.1"/>
    </source>
</evidence>
<feature type="binding site" evidence="5">
    <location>
        <position position="39"/>
    </location>
    <ligand>
        <name>Mg(2+)</name>
        <dbReference type="ChEBI" id="CHEBI:18420"/>
        <label>1</label>
    </ligand>
</feature>
<dbReference type="GO" id="GO:0003906">
    <property type="term" value="F:DNA-(apurinic or apyrimidinic site) endonuclease activity"/>
    <property type="evidence" value="ECO:0007669"/>
    <property type="project" value="TreeGrafter"/>
</dbReference>
<dbReference type="GO" id="GO:0005634">
    <property type="term" value="C:nucleus"/>
    <property type="evidence" value="ECO:0007669"/>
    <property type="project" value="TreeGrafter"/>
</dbReference>
<evidence type="ECO:0000256" key="4">
    <source>
        <dbReference type="ARBA" id="ARBA00022842"/>
    </source>
</evidence>
<keyword evidence="9" id="KW-1185">Reference proteome</keyword>
<comment type="similarity">
    <text evidence="1">Belongs to the DNA repair enzymes AP/ExoA family.</text>
</comment>
<dbReference type="PANTHER" id="PTHR22748">
    <property type="entry name" value="AP ENDONUCLEASE"/>
    <property type="match status" value="1"/>
</dbReference>
<reference evidence="8" key="1">
    <citation type="submission" date="2023-05" db="EMBL/GenBank/DDBJ databases">
        <title>Genome and transcriptome analyses reveal genes involved in the formation of fine ridges on petal epidermal cells in Hibiscus trionum.</title>
        <authorList>
            <person name="Koshimizu S."/>
            <person name="Masuda S."/>
            <person name="Ishii T."/>
            <person name="Shirasu K."/>
            <person name="Hoshino A."/>
            <person name="Arita M."/>
        </authorList>
    </citation>
    <scope>NUCLEOTIDE SEQUENCE</scope>
    <source>
        <strain evidence="8">Hamamatsu line</strain>
    </source>
</reference>
<proteinExistence type="inferred from homology"/>
<keyword evidence="2 5" id="KW-0479">Metal-binding</keyword>
<dbReference type="InterPro" id="IPR036691">
    <property type="entry name" value="Endo/exonu/phosph_ase_sf"/>
</dbReference>
<dbReference type="GO" id="GO:0008311">
    <property type="term" value="F:double-stranded DNA 3'-5' DNA exonuclease activity"/>
    <property type="evidence" value="ECO:0007669"/>
    <property type="project" value="TreeGrafter"/>
</dbReference>
<organism evidence="8 9">
    <name type="scientific">Hibiscus trionum</name>
    <name type="common">Flower of an hour</name>
    <dbReference type="NCBI Taxonomy" id="183268"/>
    <lineage>
        <taxon>Eukaryota</taxon>
        <taxon>Viridiplantae</taxon>
        <taxon>Streptophyta</taxon>
        <taxon>Embryophyta</taxon>
        <taxon>Tracheophyta</taxon>
        <taxon>Spermatophyta</taxon>
        <taxon>Magnoliopsida</taxon>
        <taxon>eudicotyledons</taxon>
        <taxon>Gunneridae</taxon>
        <taxon>Pentapetalae</taxon>
        <taxon>rosids</taxon>
        <taxon>malvids</taxon>
        <taxon>Malvales</taxon>
        <taxon>Malvaceae</taxon>
        <taxon>Malvoideae</taxon>
        <taxon>Hibiscus</taxon>
    </lineage>
</organism>
<protein>
    <recommendedName>
        <fullName evidence="7">Endonuclease/exonuclease/phosphatase domain-containing protein</fullName>
    </recommendedName>
</protein>
<evidence type="ECO:0000313" key="9">
    <source>
        <dbReference type="Proteomes" id="UP001165190"/>
    </source>
</evidence>
<evidence type="ECO:0000256" key="6">
    <source>
        <dbReference type="PIRSR" id="PIRSR604808-3"/>
    </source>
</evidence>
<dbReference type="AlphaFoldDB" id="A0A9W7IX18"/>
<evidence type="ECO:0000256" key="3">
    <source>
        <dbReference type="ARBA" id="ARBA00022801"/>
    </source>
</evidence>
<dbReference type="InterPro" id="IPR004808">
    <property type="entry name" value="AP_endonuc_1"/>
</dbReference>
<dbReference type="GO" id="GO:0008081">
    <property type="term" value="F:phosphoric diester hydrolase activity"/>
    <property type="evidence" value="ECO:0007669"/>
    <property type="project" value="TreeGrafter"/>
</dbReference>
<feature type="domain" description="Endonuclease/exonuclease/phosphatase" evidence="7">
    <location>
        <begin position="8"/>
        <end position="205"/>
    </location>
</feature>
<dbReference type="GO" id="GO:0046872">
    <property type="term" value="F:metal ion binding"/>
    <property type="evidence" value="ECO:0007669"/>
    <property type="project" value="UniProtKB-KW"/>
</dbReference>
<comment type="caution">
    <text evidence="8">The sequence shown here is derived from an EMBL/GenBank/DDBJ whole genome shotgun (WGS) entry which is preliminary data.</text>
</comment>
<evidence type="ECO:0000256" key="5">
    <source>
        <dbReference type="PIRSR" id="PIRSR604808-2"/>
    </source>
</evidence>
<dbReference type="SUPFAM" id="SSF56219">
    <property type="entry name" value="DNase I-like"/>
    <property type="match status" value="1"/>
</dbReference>
<keyword evidence="3" id="KW-0378">Hydrolase</keyword>
<gene>
    <name evidence="8" type="ORF">HRI_004083700</name>
</gene>
<dbReference type="OrthoDB" id="1750912at2759"/>
<dbReference type="Proteomes" id="UP001165190">
    <property type="component" value="Unassembled WGS sequence"/>
</dbReference>
<feature type="binding site" evidence="5">
    <location>
        <position position="10"/>
    </location>
    <ligand>
        <name>Mg(2+)</name>
        <dbReference type="ChEBI" id="CHEBI:18420"/>
        <label>1</label>
    </ligand>
</feature>
<evidence type="ECO:0000256" key="1">
    <source>
        <dbReference type="ARBA" id="ARBA00007092"/>
    </source>
</evidence>
<dbReference type="EMBL" id="BSYR01000038">
    <property type="protein sequence ID" value="GMJ04145.1"/>
    <property type="molecule type" value="Genomic_DNA"/>
</dbReference>
<sequence>MFFNLFWSWNVRGLGNRVKRASVKKTVAKSKPGVLFLQESKRENVDDCLISQICGRHHNFSFIYFTSIGASGGLISCWNESFFIKKSNIIHIRYIVLVGKLLTLDKDCALINIYALNNHSERRELWEDLRRVIGGLRLPVVLGGDFNIVRRPEEKLGALVQHRAMGDFPDFIEDLGLVDLPLNGGSFTWSSHREELSYYRLDKFLMCWVFRHARIDHRNRQGGL</sequence>
<feature type="binding site" evidence="5">
    <location>
        <position position="147"/>
    </location>
    <ligand>
        <name>Mg(2+)</name>
        <dbReference type="ChEBI" id="CHEBI:18420"/>
        <label>1</label>
    </ligand>
</feature>
<keyword evidence="4 5" id="KW-0460">Magnesium</keyword>